<evidence type="ECO:0008006" key="8">
    <source>
        <dbReference type="Google" id="ProtNLM"/>
    </source>
</evidence>
<dbReference type="Gene3D" id="2.130.10.10">
    <property type="entry name" value="YVTN repeat-like/Quinoprotein amine dehydrogenase"/>
    <property type="match status" value="2"/>
</dbReference>
<dbReference type="Pfam" id="PF00400">
    <property type="entry name" value="WD40"/>
    <property type="match status" value="1"/>
</dbReference>
<gene>
    <name evidence="6" type="ORF">IOE58_04480</name>
</gene>
<evidence type="ECO:0000313" key="6">
    <source>
        <dbReference type="EMBL" id="MBE9403473.1"/>
    </source>
</evidence>
<dbReference type="PROSITE" id="PS51257">
    <property type="entry name" value="PROKAR_LIPOPROTEIN"/>
    <property type="match status" value="1"/>
</dbReference>
<keyword evidence="7" id="KW-1185">Reference proteome</keyword>
<feature type="repeat" description="WD" evidence="3">
    <location>
        <begin position="211"/>
        <end position="243"/>
    </location>
</feature>
<dbReference type="PROSITE" id="PS50082">
    <property type="entry name" value="WD_REPEATS_2"/>
    <property type="match status" value="2"/>
</dbReference>
<name>A0ABR9W015_9MICO</name>
<comment type="caution">
    <text evidence="6">The sequence shown here is derived from an EMBL/GenBank/DDBJ whole genome shotgun (WGS) entry which is preliminary data.</text>
</comment>
<protein>
    <recommendedName>
        <fullName evidence="8">WD40 repeat domain-containing protein</fullName>
    </recommendedName>
</protein>
<keyword evidence="2" id="KW-0677">Repeat</keyword>
<dbReference type="PANTHER" id="PTHR44019">
    <property type="entry name" value="WD REPEAT-CONTAINING PROTEIN 55"/>
    <property type="match status" value="1"/>
</dbReference>
<evidence type="ECO:0000256" key="4">
    <source>
        <dbReference type="SAM" id="MobiDB-lite"/>
    </source>
</evidence>
<reference evidence="6 7" key="1">
    <citation type="submission" date="2020-10" db="EMBL/GenBank/DDBJ databases">
        <title>Draft genome and description of Brachybacterium epidermidis sp nov.</title>
        <authorList>
            <person name="Boxberger M."/>
            <person name="La Scola B."/>
        </authorList>
    </citation>
    <scope>NUCLEOTIDE SEQUENCE [LARGE SCALE GENOMIC DNA]</scope>
    <source>
        <strain evidence="6 7">Marseille-Q2903</strain>
    </source>
</reference>
<feature type="chain" id="PRO_5045873267" description="WD40 repeat domain-containing protein" evidence="5">
    <location>
        <begin position="21"/>
        <end position="285"/>
    </location>
</feature>
<dbReference type="PANTHER" id="PTHR44019:SF8">
    <property type="entry name" value="POC1 CENTRIOLAR PROTEIN HOMOLOG"/>
    <property type="match status" value="1"/>
</dbReference>
<dbReference type="InterPro" id="IPR001680">
    <property type="entry name" value="WD40_rpt"/>
</dbReference>
<keyword evidence="5" id="KW-0732">Signal</keyword>
<evidence type="ECO:0000256" key="3">
    <source>
        <dbReference type="PROSITE-ProRule" id="PRU00221"/>
    </source>
</evidence>
<dbReference type="SMART" id="SM00320">
    <property type="entry name" value="WD40"/>
    <property type="match status" value="3"/>
</dbReference>
<organism evidence="6 7">
    <name type="scientific">Brachybacterium epidermidis</name>
    <dbReference type="NCBI Taxonomy" id="2781983"/>
    <lineage>
        <taxon>Bacteria</taxon>
        <taxon>Bacillati</taxon>
        <taxon>Actinomycetota</taxon>
        <taxon>Actinomycetes</taxon>
        <taxon>Micrococcales</taxon>
        <taxon>Dermabacteraceae</taxon>
        <taxon>Brachybacterium</taxon>
    </lineage>
</organism>
<evidence type="ECO:0000313" key="7">
    <source>
        <dbReference type="Proteomes" id="UP000644727"/>
    </source>
</evidence>
<feature type="region of interest" description="Disordered" evidence="4">
    <location>
        <begin position="24"/>
        <end position="58"/>
    </location>
</feature>
<sequence>MPLLTRRALTLSAVGVTALAACTPRRNEKDDEEDSVTTSEGTCHPAANAPQGENPYGGFRISPDQLVSPEGLAVAPDSSFVAAGLEHTAPDSLSVEDWGTAIWDTASGDLLTVTGNHRRGPLACHPSGDMLAAAGRSQIDILGRDGALQWTLTGHSLGSDEDRRIVDLAFSPDGALLASLSTERTLRLWRFREGACEAGEVIDLGDLMPASLSFSPDGTELAVAGATGPVQIWSVGDVELLRTVEAPEGSPLGVAHLSDGSLVISSYEPAALAVVDPSGAVRPGP</sequence>
<evidence type="ECO:0000256" key="1">
    <source>
        <dbReference type="ARBA" id="ARBA00022574"/>
    </source>
</evidence>
<proteinExistence type="predicted"/>
<dbReference type="RefSeq" id="WP_193865224.1">
    <property type="nucleotide sequence ID" value="NZ_JADEYR010000003.1"/>
</dbReference>
<accession>A0ABR9W015</accession>
<feature type="repeat" description="WD" evidence="3">
    <location>
        <begin position="158"/>
        <end position="199"/>
    </location>
</feature>
<evidence type="ECO:0000256" key="5">
    <source>
        <dbReference type="SAM" id="SignalP"/>
    </source>
</evidence>
<dbReference type="InterPro" id="IPR015943">
    <property type="entry name" value="WD40/YVTN_repeat-like_dom_sf"/>
</dbReference>
<keyword evidence="1 3" id="KW-0853">WD repeat</keyword>
<evidence type="ECO:0000256" key="2">
    <source>
        <dbReference type="ARBA" id="ARBA00022737"/>
    </source>
</evidence>
<dbReference type="EMBL" id="JADEYR010000003">
    <property type="protein sequence ID" value="MBE9403473.1"/>
    <property type="molecule type" value="Genomic_DNA"/>
</dbReference>
<dbReference type="Proteomes" id="UP000644727">
    <property type="component" value="Unassembled WGS sequence"/>
</dbReference>
<feature type="signal peptide" evidence="5">
    <location>
        <begin position="1"/>
        <end position="20"/>
    </location>
</feature>
<dbReference type="InterPro" id="IPR050505">
    <property type="entry name" value="WDR55/POC1"/>
</dbReference>
<dbReference type="SUPFAM" id="SSF63829">
    <property type="entry name" value="Calcium-dependent phosphotriesterase"/>
    <property type="match status" value="1"/>
</dbReference>